<evidence type="ECO:0000256" key="1">
    <source>
        <dbReference type="SAM" id="MobiDB-lite"/>
    </source>
</evidence>
<gene>
    <name evidence="2" type="ORF">B0T18DRAFT_394361</name>
</gene>
<feature type="compositionally biased region" description="Basic and acidic residues" evidence="1">
    <location>
        <begin position="140"/>
        <end position="150"/>
    </location>
</feature>
<keyword evidence="3" id="KW-1185">Reference proteome</keyword>
<proteinExistence type="predicted"/>
<protein>
    <submittedName>
        <fullName evidence="2">Uncharacterized protein</fullName>
    </submittedName>
</protein>
<dbReference type="EMBL" id="JAUKUD010000007">
    <property type="protein sequence ID" value="KAK0737985.1"/>
    <property type="molecule type" value="Genomic_DNA"/>
</dbReference>
<comment type="caution">
    <text evidence="2">The sequence shown here is derived from an EMBL/GenBank/DDBJ whole genome shotgun (WGS) entry which is preliminary data.</text>
</comment>
<dbReference type="Proteomes" id="UP001172155">
    <property type="component" value="Unassembled WGS sequence"/>
</dbReference>
<evidence type="ECO:0000313" key="3">
    <source>
        <dbReference type="Proteomes" id="UP001172155"/>
    </source>
</evidence>
<reference evidence="2" key="1">
    <citation type="submission" date="2023-06" db="EMBL/GenBank/DDBJ databases">
        <title>Genome-scale phylogeny and comparative genomics of the fungal order Sordariales.</title>
        <authorList>
            <consortium name="Lawrence Berkeley National Laboratory"/>
            <person name="Hensen N."/>
            <person name="Bonometti L."/>
            <person name="Westerberg I."/>
            <person name="Brannstrom I.O."/>
            <person name="Guillou S."/>
            <person name="Cros-Aarteil S."/>
            <person name="Calhoun S."/>
            <person name="Haridas S."/>
            <person name="Kuo A."/>
            <person name="Mondo S."/>
            <person name="Pangilinan J."/>
            <person name="Riley R."/>
            <person name="LaButti K."/>
            <person name="Andreopoulos B."/>
            <person name="Lipzen A."/>
            <person name="Chen C."/>
            <person name="Yanf M."/>
            <person name="Daum C."/>
            <person name="Ng V."/>
            <person name="Clum A."/>
            <person name="Steindorff A."/>
            <person name="Ohm R."/>
            <person name="Martin F."/>
            <person name="Silar P."/>
            <person name="Natvig D."/>
            <person name="Lalanne C."/>
            <person name="Gautier V."/>
            <person name="Ament-velasquez S.L."/>
            <person name="Kruys A."/>
            <person name="Hutchinson M.I."/>
            <person name="Powell A.J."/>
            <person name="Barry K."/>
            <person name="Miller A.N."/>
            <person name="Grigoriev I.V."/>
            <person name="Debuchy R."/>
            <person name="Gladieux P."/>
            <person name="Thoren M.H."/>
            <person name="Johannesson H."/>
        </authorList>
    </citation>
    <scope>NUCLEOTIDE SEQUENCE</scope>
    <source>
        <strain evidence="2">SMH3187-1</strain>
    </source>
</reference>
<evidence type="ECO:0000313" key="2">
    <source>
        <dbReference type="EMBL" id="KAK0737985.1"/>
    </source>
</evidence>
<feature type="region of interest" description="Disordered" evidence="1">
    <location>
        <begin position="140"/>
        <end position="167"/>
    </location>
</feature>
<name>A0AA40BPF0_9PEZI</name>
<organism evidence="2 3">
    <name type="scientific">Schizothecium vesticola</name>
    <dbReference type="NCBI Taxonomy" id="314040"/>
    <lineage>
        <taxon>Eukaryota</taxon>
        <taxon>Fungi</taxon>
        <taxon>Dikarya</taxon>
        <taxon>Ascomycota</taxon>
        <taxon>Pezizomycotina</taxon>
        <taxon>Sordariomycetes</taxon>
        <taxon>Sordariomycetidae</taxon>
        <taxon>Sordariales</taxon>
        <taxon>Schizotheciaceae</taxon>
        <taxon>Schizothecium</taxon>
    </lineage>
</organism>
<sequence>MPRRPSLPPRAEVRTQAELLKNITTNALKLKEDLAKSTGNGDLQTATQAIKTYVDATWQYIYGAASSESENNTAGSSRNTRRDQGRFLQSSIAAEIRSIKKDALSLQQLIQLEEQITRERLLSTWGQNRPTSYAEHQMRVQEQWQHEDKPMSGAPKQDSGRNSKQAHGEGYGIRVMRAMYTPPYHVQLEFLRQGILH</sequence>
<dbReference type="AlphaFoldDB" id="A0AA40BPF0"/>
<accession>A0AA40BPF0</accession>